<dbReference type="SUPFAM" id="SSF56219">
    <property type="entry name" value="DNase I-like"/>
    <property type="match status" value="1"/>
</dbReference>
<reference evidence="3" key="1">
    <citation type="submission" date="2022-11" db="UniProtKB">
        <authorList>
            <consortium name="WormBaseParasite"/>
        </authorList>
    </citation>
    <scope>IDENTIFICATION</scope>
</reference>
<dbReference type="InterPro" id="IPR005135">
    <property type="entry name" value="Endo/exonuclease/phosphatase"/>
</dbReference>
<dbReference type="AlphaFoldDB" id="A0A914WSB3"/>
<dbReference type="Gene3D" id="3.60.10.10">
    <property type="entry name" value="Endonuclease/exonuclease/phosphatase"/>
    <property type="match status" value="1"/>
</dbReference>
<dbReference type="PANTHER" id="PTHR41349">
    <property type="match status" value="1"/>
</dbReference>
<name>A0A914WSB3_9BILA</name>
<feature type="domain" description="Endonuclease/exonuclease/phosphatase" evidence="1">
    <location>
        <begin position="70"/>
        <end position="193"/>
    </location>
</feature>
<evidence type="ECO:0000313" key="2">
    <source>
        <dbReference type="Proteomes" id="UP000887566"/>
    </source>
</evidence>
<dbReference type="GO" id="GO:0003824">
    <property type="term" value="F:catalytic activity"/>
    <property type="evidence" value="ECO:0007669"/>
    <property type="project" value="InterPro"/>
</dbReference>
<protein>
    <submittedName>
        <fullName evidence="3">Endonuclease/exonuclease/phosphatase domain-containing protein</fullName>
    </submittedName>
</protein>
<accession>A0A914WSB3</accession>
<evidence type="ECO:0000313" key="3">
    <source>
        <dbReference type="WBParaSite" id="PSAMB.scaffold5071size12737.g25819.t1"/>
    </source>
</evidence>
<proteinExistence type="predicted"/>
<dbReference type="Pfam" id="PF03372">
    <property type="entry name" value="Exo_endo_phos"/>
    <property type="match status" value="1"/>
</dbReference>
<organism evidence="2 3">
    <name type="scientific">Plectus sambesii</name>
    <dbReference type="NCBI Taxonomy" id="2011161"/>
    <lineage>
        <taxon>Eukaryota</taxon>
        <taxon>Metazoa</taxon>
        <taxon>Ecdysozoa</taxon>
        <taxon>Nematoda</taxon>
        <taxon>Chromadorea</taxon>
        <taxon>Plectida</taxon>
        <taxon>Plectina</taxon>
        <taxon>Plectoidea</taxon>
        <taxon>Plectidae</taxon>
        <taxon>Plectus</taxon>
    </lineage>
</organism>
<keyword evidence="2" id="KW-1185">Reference proteome</keyword>
<dbReference type="WBParaSite" id="PSAMB.scaffold5071size12737.g25819.t1">
    <property type="protein sequence ID" value="PSAMB.scaffold5071size12737.g25819.t1"/>
    <property type="gene ID" value="PSAMB.scaffold5071size12737.g25819"/>
</dbReference>
<sequence length="219" mass="24912">MSINVSFWSIRTVASSYGPYAACNKLVSDESQFMAGEMELGKDWAGRVQEILNLLANPSFGHAVKTSAVEPLILAGDFNSPSHLNWTEEMKNEHCDWSFEWPATKLLMSRAGLTDSFRELYPDPKTVPGITWSTVQKFTDLGWGWTVPEPQDRIDMILYSGKRLKPIHSQPYQGKELVRRKPNEFENDYPSDHFAVITDFEIVGAIHTNATKNDVDYEY</sequence>
<dbReference type="Proteomes" id="UP000887566">
    <property type="component" value="Unplaced"/>
</dbReference>
<dbReference type="InterPro" id="IPR036691">
    <property type="entry name" value="Endo/exonu/phosph_ase_sf"/>
</dbReference>
<evidence type="ECO:0000259" key="1">
    <source>
        <dbReference type="Pfam" id="PF03372"/>
    </source>
</evidence>
<dbReference type="PANTHER" id="PTHR41349:SF1">
    <property type="entry name" value="PROTEIN CBG08683"/>
    <property type="match status" value="1"/>
</dbReference>